<dbReference type="CDD" id="cd02440">
    <property type="entry name" value="AdoMet_MTases"/>
    <property type="match status" value="1"/>
</dbReference>
<keyword evidence="2" id="KW-0489">Methyltransferase</keyword>
<dbReference type="Gene3D" id="2.20.130.10">
    <property type="entry name" value="CAC2371-like domains"/>
    <property type="match status" value="1"/>
</dbReference>
<dbReference type="PANTHER" id="PTHR43464">
    <property type="entry name" value="METHYLTRANSFERASE"/>
    <property type="match status" value="1"/>
</dbReference>
<evidence type="ECO:0000313" key="3">
    <source>
        <dbReference type="Proteomes" id="UP000034078"/>
    </source>
</evidence>
<dbReference type="GO" id="GO:0010420">
    <property type="term" value="F:polyprenyldihydroxybenzoate methyltransferase activity"/>
    <property type="evidence" value="ECO:0007669"/>
    <property type="project" value="TreeGrafter"/>
</dbReference>
<comment type="caution">
    <text evidence="2">The sequence shown here is derived from an EMBL/GenBank/DDBJ whole genome shotgun (WGS) entry which is preliminary data.</text>
</comment>
<dbReference type="Pfam" id="PF13649">
    <property type="entry name" value="Methyltransf_25"/>
    <property type="match status" value="1"/>
</dbReference>
<dbReference type="InterPro" id="IPR041698">
    <property type="entry name" value="Methyltransf_25"/>
</dbReference>
<dbReference type="Gene3D" id="3.40.50.150">
    <property type="entry name" value="Vaccinia Virus protein VP39"/>
    <property type="match status" value="1"/>
</dbReference>
<dbReference type="AlphaFoldDB" id="A0A837IHJ6"/>
<dbReference type="Proteomes" id="UP000034078">
    <property type="component" value="Unassembled WGS sequence"/>
</dbReference>
<name>A0A837IHJ6_9BACT</name>
<sequence>MTDSKVKTVDKKIDVYERQAVLYDEIYASQGKDYQEEARQIHNVIDSHKRSDGSQLLDVGCGTGGHFPFLSKWYKVEGLDLDGHMLAVAKRRFPDISFHQGDMANFNLENQFDAVTCLFSAIGYTKKAESMQKSIVNMAKHVNPGGVLVVEPWFSPDQWTVGRPSAVFVDKPDLKIARVNISEQRDNVSVINFHILVATPGKVEEFTELHELGLFTKEQYLRGFEMAGLKVEHDPKGITGRGLYIGLKS</sequence>
<evidence type="ECO:0000313" key="2">
    <source>
        <dbReference type="EMBL" id="KKU00452.1"/>
    </source>
</evidence>
<dbReference type="EMBL" id="LCKO01000004">
    <property type="protein sequence ID" value="KKU00452.1"/>
    <property type="molecule type" value="Genomic_DNA"/>
</dbReference>
<dbReference type="GO" id="GO:0032259">
    <property type="term" value="P:methylation"/>
    <property type="evidence" value="ECO:0007669"/>
    <property type="project" value="UniProtKB-KW"/>
</dbReference>
<proteinExistence type="predicted"/>
<protein>
    <submittedName>
        <fullName evidence="2">Methyltransferase type 12</fullName>
    </submittedName>
</protein>
<evidence type="ECO:0000259" key="1">
    <source>
        <dbReference type="Pfam" id="PF13649"/>
    </source>
</evidence>
<accession>A0A837IHJ6</accession>
<feature type="domain" description="Methyltransferase" evidence="1">
    <location>
        <begin position="57"/>
        <end position="146"/>
    </location>
</feature>
<dbReference type="InterPro" id="IPR029063">
    <property type="entry name" value="SAM-dependent_MTases_sf"/>
</dbReference>
<reference evidence="2 3" key="1">
    <citation type="journal article" date="2015" name="Nature">
        <title>rRNA introns, odd ribosomes, and small enigmatic genomes across a large radiation of phyla.</title>
        <authorList>
            <person name="Brown C.T."/>
            <person name="Hug L.A."/>
            <person name="Thomas B.C."/>
            <person name="Sharon I."/>
            <person name="Castelle C.J."/>
            <person name="Singh A."/>
            <person name="Wilkins M.J."/>
            <person name="Williams K.H."/>
            <person name="Banfield J.F."/>
        </authorList>
    </citation>
    <scope>NUCLEOTIDE SEQUENCE [LARGE SCALE GENOMIC DNA]</scope>
</reference>
<dbReference type="SUPFAM" id="SSF53335">
    <property type="entry name" value="S-adenosyl-L-methionine-dependent methyltransferases"/>
    <property type="match status" value="1"/>
</dbReference>
<keyword evidence="2" id="KW-0808">Transferase</keyword>
<organism evidence="2 3">
    <name type="scientific">Candidatus Collierbacteria bacterium GW2011_GWB2_45_17</name>
    <dbReference type="NCBI Taxonomy" id="1618388"/>
    <lineage>
        <taxon>Bacteria</taxon>
        <taxon>Candidatus Collieribacteriota</taxon>
    </lineage>
</organism>
<gene>
    <name evidence="2" type="ORF">UX01_C0004G0019</name>
</gene>
<dbReference type="PANTHER" id="PTHR43464:SF23">
    <property type="entry name" value="JUVENILE HORMONE ACID O-METHYLTRANSFERASE"/>
    <property type="match status" value="1"/>
</dbReference>